<keyword evidence="3" id="KW-1185">Reference proteome</keyword>
<dbReference type="OrthoDB" id="9804157at2"/>
<feature type="domain" description="NIF system FeS cluster assembly NifU N-terminal" evidence="1">
    <location>
        <begin position="13"/>
        <end position="92"/>
    </location>
</feature>
<dbReference type="GO" id="GO:0051536">
    <property type="term" value="F:iron-sulfur cluster binding"/>
    <property type="evidence" value="ECO:0007669"/>
    <property type="project" value="InterPro"/>
</dbReference>
<reference evidence="2 3" key="1">
    <citation type="journal article" date="2013" name="Genome Announc.">
        <title>Complete Genome Sequence of Mycoplasma putrefaciens Strain 9231, One of the Agents of Contagious Agalactia in Goats.</title>
        <authorList>
            <person name="Dupuy V."/>
            <person name="Sirand-Pugnet P."/>
            <person name="Baranowski E."/>
            <person name="Barre A."/>
            <person name="Breton M."/>
            <person name="Couture C."/>
            <person name="Dordet-Frisoni E."/>
            <person name="Gaurivaud P."/>
            <person name="Jacob D."/>
            <person name="Lemaitre C."/>
            <person name="Manso-Silvan L."/>
            <person name="Nikolski M."/>
            <person name="Nouvel L.X."/>
            <person name="Poumarat F."/>
            <person name="Tardy F."/>
            <person name="Thebault P."/>
            <person name="Theil S."/>
            <person name="Citti C."/>
            <person name="Blanchard A."/>
            <person name="Thiaucourt F."/>
        </authorList>
    </citation>
    <scope>NUCLEOTIDE SEQUENCE [LARGE SCALE GENOMIC DNA]</scope>
    <source>
        <strain evidence="2">Mput9231</strain>
    </source>
</reference>
<accession>M9WCN1</accession>
<name>M9WCN1_9MOLU</name>
<dbReference type="PATRIC" id="fig|1292033.3.peg.465"/>
<dbReference type="HOGENOM" id="CLU_079283_4_1_14"/>
<dbReference type="EMBL" id="CP004357">
    <property type="protein sequence ID" value="AGJ90887.1"/>
    <property type="molecule type" value="Genomic_DNA"/>
</dbReference>
<sequence>MIDINNDLLLRKILMKHFLAPDHKTANFDTNLAIKHLKSNTCADQLTIQVEIVNKIIKLIKFDGSACVVATSSTDILIDQLINKTIKQAKELLFKYQEFLNSGKLPADFDLDQLVVFKNLYKQKSRIGCASLMIEPLLELFFEYEQN</sequence>
<evidence type="ECO:0000313" key="2">
    <source>
        <dbReference type="EMBL" id="AGJ90887.1"/>
    </source>
</evidence>
<dbReference type="CDD" id="cd06664">
    <property type="entry name" value="IscU_like"/>
    <property type="match status" value="1"/>
</dbReference>
<evidence type="ECO:0000259" key="1">
    <source>
        <dbReference type="Pfam" id="PF01592"/>
    </source>
</evidence>
<dbReference type="eggNOG" id="COG0822">
    <property type="taxonomic scope" value="Bacteria"/>
</dbReference>
<dbReference type="AlphaFoldDB" id="M9WCN1"/>
<dbReference type="GO" id="GO:0005506">
    <property type="term" value="F:iron ion binding"/>
    <property type="evidence" value="ECO:0007669"/>
    <property type="project" value="InterPro"/>
</dbReference>
<protein>
    <submittedName>
        <fullName evidence="2">Nitrogen fixation protein NifU</fullName>
    </submittedName>
</protein>
<organism evidence="2 3">
    <name type="scientific">Mycoplasma putrefaciens Mput9231</name>
    <dbReference type="NCBI Taxonomy" id="1292033"/>
    <lineage>
        <taxon>Bacteria</taxon>
        <taxon>Bacillati</taxon>
        <taxon>Mycoplasmatota</taxon>
        <taxon>Mollicutes</taxon>
        <taxon>Mycoplasmataceae</taxon>
        <taxon>Mycoplasma</taxon>
    </lineage>
</organism>
<gene>
    <name evidence="2" type="primary">nifU</name>
    <name evidence="2" type="ORF">MPUT9231_4770</name>
</gene>
<dbReference type="RefSeq" id="WP_015587469.1">
    <property type="nucleotide sequence ID" value="NC_021083.1"/>
</dbReference>
<dbReference type="GO" id="GO:0016226">
    <property type="term" value="P:iron-sulfur cluster assembly"/>
    <property type="evidence" value="ECO:0007669"/>
    <property type="project" value="InterPro"/>
</dbReference>
<dbReference type="InterPro" id="IPR002871">
    <property type="entry name" value="NIF_FeS_clus_asmbl_NifU_N"/>
</dbReference>
<dbReference type="SUPFAM" id="SSF82649">
    <property type="entry name" value="SufE/NifU"/>
    <property type="match status" value="1"/>
</dbReference>
<dbReference type="Proteomes" id="UP000012984">
    <property type="component" value="Chromosome"/>
</dbReference>
<proteinExistence type="predicted"/>
<evidence type="ECO:0000313" key="3">
    <source>
        <dbReference type="Proteomes" id="UP000012984"/>
    </source>
</evidence>
<dbReference type="Gene3D" id="3.90.1010.10">
    <property type="match status" value="1"/>
</dbReference>
<dbReference type="Pfam" id="PF01592">
    <property type="entry name" value="NifU_N"/>
    <property type="match status" value="1"/>
</dbReference>
<dbReference type="KEGG" id="mput:MPUT9231_4770"/>